<reference evidence="1" key="1">
    <citation type="submission" date="2020-04" db="EMBL/GenBank/DDBJ databases">
        <title>Hybrid Assembly of Korean Phytophthora infestans isolates.</title>
        <authorList>
            <person name="Prokchorchik M."/>
            <person name="Lee Y."/>
            <person name="Seo J."/>
            <person name="Cho J.-H."/>
            <person name="Park Y.-E."/>
            <person name="Jang D.-C."/>
            <person name="Im J.-S."/>
            <person name="Choi J.-G."/>
            <person name="Park H.-J."/>
            <person name="Lee G.-B."/>
            <person name="Lee Y.-G."/>
            <person name="Hong S.-Y."/>
            <person name="Cho K."/>
            <person name="Sohn K.H."/>
        </authorList>
    </citation>
    <scope>NUCLEOTIDE SEQUENCE</scope>
    <source>
        <strain evidence="1">KR_1_A1</strain>
    </source>
</reference>
<sequence>MLGTASGVTGGCAASRRRLAALVSGRVGSISAASIRQSHTISSCRGRLSSRAFSSRIDLSTPCAFSSMGNARTCGSPLVGTRVLSSTLSLTSSTIVSAASDSVGADPAAFATTFARLVGARSTSPS</sequence>
<organism evidence="1 2">
    <name type="scientific">Phytophthora infestans</name>
    <name type="common">Potato late blight agent</name>
    <name type="synonym">Botrytis infestans</name>
    <dbReference type="NCBI Taxonomy" id="4787"/>
    <lineage>
        <taxon>Eukaryota</taxon>
        <taxon>Sar</taxon>
        <taxon>Stramenopiles</taxon>
        <taxon>Oomycota</taxon>
        <taxon>Peronosporomycetes</taxon>
        <taxon>Peronosporales</taxon>
        <taxon>Peronosporaceae</taxon>
        <taxon>Phytophthora</taxon>
    </lineage>
</organism>
<dbReference type="AlphaFoldDB" id="A0A833RXC5"/>
<evidence type="ECO:0000313" key="2">
    <source>
        <dbReference type="Proteomes" id="UP000602510"/>
    </source>
</evidence>
<evidence type="ECO:0000313" key="1">
    <source>
        <dbReference type="EMBL" id="KAF4027616.1"/>
    </source>
</evidence>
<comment type="caution">
    <text evidence="1">The sequence shown here is derived from an EMBL/GenBank/DDBJ whole genome shotgun (WGS) entry which is preliminary data.</text>
</comment>
<dbReference type="Proteomes" id="UP000602510">
    <property type="component" value="Unassembled WGS sequence"/>
</dbReference>
<keyword evidence="2" id="KW-1185">Reference proteome</keyword>
<name>A0A833RXC5_PHYIN</name>
<dbReference type="EMBL" id="WSZM01001367">
    <property type="protein sequence ID" value="KAF4027616.1"/>
    <property type="molecule type" value="Genomic_DNA"/>
</dbReference>
<proteinExistence type="predicted"/>
<protein>
    <submittedName>
        <fullName evidence="1">Uncharacterized protein</fullName>
    </submittedName>
</protein>
<accession>A0A833RXC5</accession>
<gene>
    <name evidence="1" type="ORF">GN244_ATG20762</name>
</gene>